<dbReference type="Pfam" id="PF01048">
    <property type="entry name" value="PNP_UDP_1"/>
    <property type="match status" value="1"/>
</dbReference>
<dbReference type="PANTHER" id="PTHR11904">
    <property type="entry name" value="METHYLTHIOADENOSINE/PURINE NUCLEOSIDE PHOSPHORYLASE"/>
    <property type="match status" value="1"/>
</dbReference>
<dbReference type="Proteomes" id="UP000468388">
    <property type="component" value="Unassembled WGS sequence"/>
</dbReference>
<dbReference type="InterPro" id="IPR000845">
    <property type="entry name" value="Nucleoside_phosphorylase_d"/>
</dbReference>
<dbReference type="EMBL" id="WRXO01000001">
    <property type="protein sequence ID" value="MVT38965.1"/>
    <property type="molecule type" value="Genomic_DNA"/>
</dbReference>
<evidence type="ECO:0000256" key="2">
    <source>
        <dbReference type="ARBA" id="ARBA00006751"/>
    </source>
</evidence>
<reference evidence="8 9" key="1">
    <citation type="submission" date="2019-12" db="EMBL/GenBank/DDBJ databases">
        <title>The draft genomic sequence of strain Chitinophaga oryziterrae JCM 16595.</title>
        <authorList>
            <person name="Zhang X."/>
        </authorList>
    </citation>
    <scope>NUCLEOTIDE SEQUENCE [LARGE SCALE GENOMIC DNA]</scope>
    <source>
        <strain evidence="8 9">JCM 16595</strain>
    </source>
</reference>
<evidence type="ECO:0000256" key="4">
    <source>
        <dbReference type="ARBA" id="ARBA00022676"/>
    </source>
</evidence>
<dbReference type="NCBIfam" id="NF006054">
    <property type="entry name" value="PRK08202.1"/>
    <property type="match status" value="1"/>
</dbReference>
<dbReference type="EC" id="2.4.2.1" evidence="6"/>
<keyword evidence="9" id="KW-1185">Reference proteome</keyword>
<keyword evidence="4 6" id="KW-0328">Glycosyltransferase</keyword>
<dbReference type="InterPro" id="IPR011270">
    <property type="entry name" value="Pur_Nuc_Pase_Ino/Guo-sp"/>
</dbReference>
<dbReference type="UniPathway" id="UPA00606"/>
<sequence>MHKLEEQINTAVNYLQGFNYHQARVGIVLGTGLGQLIHHIQIEKSIPYNEIPHFPLSTVESHKGQLIYGKIGDTPVIAMQGRFHYYEGYSMQEITFPIRVMKALGIRHLLLSNAAGGMNPAFKNGDMVLLDDHINLQPENPLRGLNSSFFGTRFPDMSQPYDKQLGSLLQSAAADKGLTLHTGVYVSVTGPNLETRAEYRFLRLIGADMVGMSTVPEVIVANQLQLPCAAISVITDECDPDNLKAVSLEEIIAVAGTADKKLSELFVSVIKHL</sequence>
<comment type="caution">
    <text evidence="8">The sequence shown here is derived from an EMBL/GenBank/DDBJ whole genome shotgun (WGS) entry which is preliminary data.</text>
</comment>
<dbReference type="PROSITE" id="PS01240">
    <property type="entry name" value="PNP_MTAP_2"/>
    <property type="match status" value="1"/>
</dbReference>
<dbReference type="RefSeq" id="WP_157297678.1">
    <property type="nucleotide sequence ID" value="NZ_BAAAZB010000005.1"/>
</dbReference>
<evidence type="ECO:0000313" key="9">
    <source>
        <dbReference type="Proteomes" id="UP000468388"/>
    </source>
</evidence>
<dbReference type="NCBIfam" id="TIGR01697">
    <property type="entry name" value="PNPH-PUNA-XAPA"/>
    <property type="match status" value="1"/>
</dbReference>
<dbReference type="GO" id="GO:0005737">
    <property type="term" value="C:cytoplasm"/>
    <property type="evidence" value="ECO:0007669"/>
    <property type="project" value="TreeGrafter"/>
</dbReference>
<evidence type="ECO:0000313" key="8">
    <source>
        <dbReference type="EMBL" id="MVT38965.1"/>
    </source>
</evidence>
<organism evidence="8 9">
    <name type="scientific">Chitinophaga oryziterrae</name>
    <dbReference type="NCBI Taxonomy" id="1031224"/>
    <lineage>
        <taxon>Bacteria</taxon>
        <taxon>Pseudomonadati</taxon>
        <taxon>Bacteroidota</taxon>
        <taxon>Chitinophagia</taxon>
        <taxon>Chitinophagales</taxon>
        <taxon>Chitinophagaceae</taxon>
        <taxon>Chitinophaga</taxon>
    </lineage>
</organism>
<keyword evidence="5 6" id="KW-0808">Transferase</keyword>
<feature type="domain" description="Nucleoside phosphorylase" evidence="7">
    <location>
        <begin position="24"/>
        <end position="271"/>
    </location>
</feature>
<evidence type="ECO:0000256" key="6">
    <source>
        <dbReference type="PIRNR" id="PIRNR000477"/>
    </source>
</evidence>
<evidence type="ECO:0000259" key="7">
    <source>
        <dbReference type="Pfam" id="PF01048"/>
    </source>
</evidence>
<evidence type="ECO:0000256" key="5">
    <source>
        <dbReference type="ARBA" id="ARBA00022679"/>
    </source>
</evidence>
<protein>
    <recommendedName>
        <fullName evidence="6">Purine nucleoside phosphorylase</fullName>
        <ecNumber evidence="6">2.4.2.1</ecNumber>
    </recommendedName>
    <alternativeName>
        <fullName evidence="6">Inosine-guanosine phosphorylase</fullName>
    </alternativeName>
</protein>
<dbReference type="InterPro" id="IPR011268">
    <property type="entry name" value="Purine_phosphorylase"/>
</dbReference>
<dbReference type="GO" id="GO:0004731">
    <property type="term" value="F:purine-nucleoside phosphorylase activity"/>
    <property type="evidence" value="ECO:0007669"/>
    <property type="project" value="UniProtKB-EC"/>
</dbReference>
<name>A0A6N8J181_9BACT</name>
<dbReference type="Gene3D" id="3.40.50.1580">
    <property type="entry name" value="Nucleoside phosphorylase domain"/>
    <property type="match status" value="1"/>
</dbReference>
<dbReference type="InterPro" id="IPR035994">
    <property type="entry name" value="Nucleoside_phosphorylase_sf"/>
</dbReference>
<dbReference type="CDD" id="cd09009">
    <property type="entry name" value="PNP-EcPNPII_like"/>
    <property type="match status" value="1"/>
</dbReference>
<dbReference type="GO" id="GO:0009116">
    <property type="term" value="P:nucleoside metabolic process"/>
    <property type="evidence" value="ECO:0007669"/>
    <property type="project" value="InterPro"/>
</dbReference>
<dbReference type="NCBIfam" id="TIGR01700">
    <property type="entry name" value="PNPH"/>
    <property type="match status" value="1"/>
</dbReference>
<dbReference type="AlphaFoldDB" id="A0A6N8J181"/>
<comment type="subunit">
    <text evidence="3">Homotrimer.</text>
</comment>
<dbReference type="PANTHER" id="PTHR11904:SF9">
    <property type="entry name" value="PURINE NUCLEOSIDE PHOSPHORYLASE-RELATED"/>
    <property type="match status" value="1"/>
</dbReference>
<comment type="similarity">
    <text evidence="2 6">Belongs to the PNP/MTAP phosphorylase family.</text>
</comment>
<evidence type="ECO:0000256" key="1">
    <source>
        <dbReference type="ARBA" id="ARBA00005058"/>
    </source>
</evidence>
<comment type="function">
    <text evidence="6">The purine nucleoside phosphorylases catalyze the phosphorolytic breakdown of the N-glycosidic bond in the beta-(deoxy)ribonucleoside molecules, with the formation of the corresponding free purine bases and pentose-1-phosphate.</text>
</comment>
<dbReference type="InterPro" id="IPR018099">
    <property type="entry name" value="Purine_phosphorylase-2_CS"/>
</dbReference>
<gene>
    <name evidence="8" type="ORF">GO495_00090</name>
</gene>
<evidence type="ECO:0000256" key="3">
    <source>
        <dbReference type="ARBA" id="ARBA00011233"/>
    </source>
</evidence>
<comment type="pathway">
    <text evidence="1 6">Purine metabolism; purine nucleoside salvage.</text>
</comment>
<dbReference type="PIRSF" id="PIRSF000477">
    <property type="entry name" value="PurNPase"/>
    <property type="match status" value="1"/>
</dbReference>
<dbReference type="SUPFAM" id="SSF53167">
    <property type="entry name" value="Purine and uridine phosphorylases"/>
    <property type="match status" value="1"/>
</dbReference>
<dbReference type="OrthoDB" id="1523230at2"/>
<accession>A0A6N8J181</accession>
<proteinExistence type="inferred from homology"/>